<sequence>MPTGAGEPVVDDHRDADEGNPNDLRSSMVTLLLFVAMVVFLLGCTVWGWFG</sequence>
<name>A0ABP9F6X6_9ACTN</name>
<feature type="transmembrane region" description="Helical" evidence="2">
    <location>
        <begin position="28"/>
        <end position="50"/>
    </location>
</feature>
<comment type="caution">
    <text evidence="3">The sequence shown here is derived from an EMBL/GenBank/DDBJ whole genome shotgun (WGS) entry which is preliminary data.</text>
</comment>
<dbReference type="RefSeq" id="WP_345579656.1">
    <property type="nucleotide sequence ID" value="NZ_BAABLV010000016.1"/>
</dbReference>
<evidence type="ECO:0000256" key="2">
    <source>
        <dbReference type="SAM" id="Phobius"/>
    </source>
</evidence>
<dbReference type="Proteomes" id="UP001501521">
    <property type="component" value="Unassembled WGS sequence"/>
</dbReference>
<accession>A0ABP9F6X6</accession>
<evidence type="ECO:0000313" key="4">
    <source>
        <dbReference type="Proteomes" id="UP001501521"/>
    </source>
</evidence>
<protein>
    <submittedName>
        <fullName evidence="3">Uncharacterized protein</fullName>
    </submittedName>
</protein>
<evidence type="ECO:0000256" key="1">
    <source>
        <dbReference type="SAM" id="MobiDB-lite"/>
    </source>
</evidence>
<keyword evidence="2" id="KW-0472">Membrane</keyword>
<keyword evidence="2" id="KW-0812">Transmembrane</keyword>
<keyword evidence="4" id="KW-1185">Reference proteome</keyword>
<dbReference type="EMBL" id="BAABLV010000016">
    <property type="protein sequence ID" value="GAA4894134.1"/>
    <property type="molecule type" value="Genomic_DNA"/>
</dbReference>
<feature type="region of interest" description="Disordered" evidence="1">
    <location>
        <begin position="1"/>
        <end position="21"/>
    </location>
</feature>
<proteinExistence type="predicted"/>
<reference evidence="4" key="1">
    <citation type="journal article" date="2019" name="Int. J. Syst. Evol. Microbiol.">
        <title>The Global Catalogue of Microorganisms (GCM) 10K type strain sequencing project: providing services to taxonomists for standard genome sequencing and annotation.</title>
        <authorList>
            <consortium name="The Broad Institute Genomics Platform"/>
            <consortium name="The Broad Institute Genome Sequencing Center for Infectious Disease"/>
            <person name="Wu L."/>
            <person name="Ma J."/>
        </authorList>
    </citation>
    <scope>NUCLEOTIDE SEQUENCE [LARGE SCALE GENOMIC DNA]</scope>
    <source>
        <strain evidence="4">JCM 19125</strain>
    </source>
</reference>
<gene>
    <name evidence="3" type="ORF">GCM10025789_09160</name>
</gene>
<evidence type="ECO:0000313" key="3">
    <source>
        <dbReference type="EMBL" id="GAA4894134.1"/>
    </source>
</evidence>
<organism evidence="3 4">
    <name type="scientific">Tessaracoccus lubricantis</name>
    <dbReference type="NCBI Taxonomy" id="545543"/>
    <lineage>
        <taxon>Bacteria</taxon>
        <taxon>Bacillati</taxon>
        <taxon>Actinomycetota</taxon>
        <taxon>Actinomycetes</taxon>
        <taxon>Propionibacteriales</taxon>
        <taxon>Propionibacteriaceae</taxon>
        <taxon>Tessaracoccus</taxon>
    </lineage>
</organism>
<keyword evidence="2" id="KW-1133">Transmembrane helix</keyword>